<comment type="caution">
    <text evidence="1">The sequence shown here is derived from an EMBL/GenBank/DDBJ whole genome shotgun (WGS) entry which is preliminary data.</text>
</comment>
<protein>
    <submittedName>
        <fullName evidence="1">Uncharacterized protein</fullName>
    </submittedName>
</protein>
<gene>
    <name evidence="1" type="ORF">LCGC14_0609830</name>
</gene>
<reference evidence="1" key="1">
    <citation type="journal article" date="2015" name="Nature">
        <title>Complex archaea that bridge the gap between prokaryotes and eukaryotes.</title>
        <authorList>
            <person name="Spang A."/>
            <person name="Saw J.H."/>
            <person name="Jorgensen S.L."/>
            <person name="Zaremba-Niedzwiedzka K."/>
            <person name="Martijn J."/>
            <person name="Lind A.E."/>
            <person name="van Eijk R."/>
            <person name="Schleper C."/>
            <person name="Guy L."/>
            <person name="Ettema T.J."/>
        </authorList>
    </citation>
    <scope>NUCLEOTIDE SEQUENCE</scope>
</reference>
<proteinExistence type="predicted"/>
<name>A0A0F9RS67_9ZZZZ</name>
<sequence>MGALQGPVPSGQTVFSSSATKFHEFGAEFRDAFGRRFRYVGAGGTALVVGDLIQSAAEVADHQVRVPVAAAIGNKTITIAIGGTAITADQYAEGFAIIETTPGFGYTYPIRSHPTADASASAVVFTLQPGWEIVIALTTTSRVTVVANPCQDVIQSPTTESGAIVGVAQFIIAANEYGWVGIKGAFGVLMDGNVAVGGALARSNGTAGAAEVGDGILQPIGSMLETGVTGQLSVAFLNI</sequence>
<dbReference type="AlphaFoldDB" id="A0A0F9RS67"/>
<organism evidence="1">
    <name type="scientific">marine sediment metagenome</name>
    <dbReference type="NCBI Taxonomy" id="412755"/>
    <lineage>
        <taxon>unclassified sequences</taxon>
        <taxon>metagenomes</taxon>
        <taxon>ecological metagenomes</taxon>
    </lineage>
</organism>
<evidence type="ECO:0000313" key="1">
    <source>
        <dbReference type="EMBL" id="KKN52702.1"/>
    </source>
</evidence>
<accession>A0A0F9RS67</accession>
<dbReference type="EMBL" id="LAZR01001008">
    <property type="protein sequence ID" value="KKN52702.1"/>
    <property type="molecule type" value="Genomic_DNA"/>
</dbReference>